<accession>A0ABS4W0S1</accession>
<comment type="subcellular location">
    <subcellularLocation>
        <location evidence="1 7">Cell membrane</location>
        <topology evidence="1 7">Multi-pass membrane protein</topology>
    </subcellularLocation>
</comment>
<evidence type="ECO:0000313" key="9">
    <source>
        <dbReference type="EMBL" id="MBP2369807.1"/>
    </source>
</evidence>
<feature type="transmembrane region" description="Helical" evidence="7">
    <location>
        <begin position="177"/>
        <end position="195"/>
    </location>
</feature>
<gene>
    <name evidence="9" type="ORF">JOF36_005503</name>
</gene>
<dbReference type="CDD" id="cd06261">
    <property type="entry name" value="TM_PBP2"/>
    <property type="match status" value="1"/>
</dbReference>
<keyword evidence="10" id="KW-1185">Reference proteome</keyword>
<dbReference type="InterPro" id="IPR035906">
    <property type="entry name" value="MetI-like_sf"/>
</dbReference>
<feature type="transmembrane region" description="Helical" evidence="7">
    <location>
        <begin position="97"/>
        <end position="119"/>
    </location>
</feature>
<dbReference type="PROSITE" id="PS50928">
    <property type="entry name" value="ABC_TM1"/>
    <property type="match status" value="1"/>
</dbReference>
<dbReference type="RefSeq" id="WP_210032377.1">
    <property type="nucleotide sequence ID" value="NZ_JAGINU010000001.1"/>
</dbReference>
<keyword evidence="5 7" id="KW-1133">Transmembrane helix</keyword>
<reference evidence="9 10" key="1">
    <citation type="submission" date="2021-03" db="EMBL/GenBank/DDBJ databases">
        <title>Sequencing the genomes of 1000 actinobacteria strains.</title>
        <authorList>
            <person name="Klenk H.-P."/>
        </authorList>
    </citation>
    <scope>NUCLEOTIDE SEQUENCE [LARGE SCALE GENOMIC DNA]</scope>
    <source>
        <strain evidence="9 10">DSM 45256</strain>
    </source>
</reference>
<dbReference type="Pfam" id="PF00528">
    <property type="entry name" value="BPD_transp_1"/>
    <property type="match status" value="1"/>
</dbReference>
<evidence type="ECO:0000256" key="6">
    <source>
        <dbReference type="ARBA" id="ARBA00023136"/>
    </source>
</evidence>
<evidence type="ECO:0000256" key="4">
    <source>
        <dbReference type="ARBA" id="ARBA00022692"/>
    </source>
</evidence>
<keyword evidence="6 7" id="KW-0472">Membrane</keyword>
<dbReference type="Gene3D" id="1.10.3720.10">
    <property type="entry name" value="MetI-like"/>
    <property type="match status" value="1"/>
</dbReference>
<evidence type="ECO:0000256" key="3">
    <source>
        <dbReference type="ARBA" id="ARBA00022475"/>
    </source>
</evidence>
<protein>
    <submittedName>
        <fullName evidence="9">Peptide/nickel transport system permease protein</fullName>
    </submittedName>
</protein>
<dbReference type="Proteomes" id="UP001519295">
    <property type="component" value="Unassembled WGS sequence"/>
</dbReference>
<proteinExistence type="inferred from homology"/>
<name>A0ABS4W0S1_9PSEU</name>
<sequence length="315" mass="32585">MLRFMAQRVLMAVPVIVLVSLFVFLLLDLLPGDAAVAIAGENATLEQIADTRERLGLDLPLLERFWDWFTAALHGDLGTSLYTGQSVGGAVAERLPVTASLAVVALLMAVVVGVPLGALAATRPGSRVDRVVGVAGSLAMALPPFVIALVLVVVFAIRLAVLPATGYESIADGGVGVWLSHLLLPAVAVAALLGAELARQTRGALLDALSQSYVRTARARGLKPLSVVGKHALKNAAAPVVTVLALQAGHVLGAAVTVEFVFAMPGFGSLAVDAVNQRDVPMIQGVVFTSALVVLVANLLADLAYGYLNPKLRAG</sequence>
<dbReference type="InterPro" id="IPR045621">
    <property type="entry name" value="BPD_transp_1_N"/>
</dbReference>
<keyword evidence="2 7" id="KW-0813">Transport</keyword>
<evidence type="ECO:0000256" key="2">
    <source>
        <dbReference type="ARBA" id="ARBA00022448"/>
    </source>
</evidence>
<feature type="domain" description="ABC transmembrane type-1" evidence="8">
    <location>
        <begin position="95"/>
        <end position="305"/>
    </location>
</feature>
<evidence type="ECO:0000259" key="8">
    <source>
        <dbReference type="PROSITE" id="PS50928"/>
    </source>
</evidence>
<feature type="transmembrane region" description="Helical" evidence="7">
    <location>
        <begin position="131"/>
        <end position="157"/>
    </location>
</feature>
<organism evidence="9 10">
    <name type="scientific">Pseudonocardia parietis</name>
    <dbReference type="NCBI Taxonomy" id="570936"/>
    <lineage>
        <taxon>Bacteria</taxon>
        <taxon>Bacillati</taxon>
        <taxon>Actinomycetota</taxon>
        <taxon>Actinomycetes</taxon>
        <taxon>Pseudonocardiales</taxon>
        <taxon>Pseudonocardiaceae</taxon>
        <taxon>Pseudonocardia</taxon>
    </lineage>
</organism>
<keyword evidence="3" id="KW-1003">Cell membrane</keyword>
<evidence type="ECO:0000256" key="1">
    <source>
        <dbReference type="ARBA" id="ARBA00004651"/>
    </source>
</evidence>
<dbReference type="Pfam" id="PF19300">
    <property type="entry name" value="BPD_transp_1_N"/>
    <property type="match status" value="1"/>
</dbReference>
<keyword evidence="4 7" id="KW-0812">Transmembrane</keyword>
<evidence type="ECO:0000256" key="7">
    <source>
        <dbReference type="RuleBase" id="RU363032"/>
    </source>
</evidence>
<evidence type="ECO:0000313" key="10">
    <source>
        <dbReference type="Proteomes" id="UP001519295"/>
    </source>
</evidence>
<dbReference type="InterPro" id="IPR000515">
    <property type="entry name" value="MetI-like"/>
</dbReference>
<evidence type="ECO:0000256" key="5">
    <source>
        <dbReference type="ARBA" id="ARBA00022989"/>
    </source>
</evidence>
<feature type="transmembrane region" description="Helical" evidence="7">
    <location>
        <begin position="240"/>
        <end position="262"/>
    </location>
</feature>
<dbReference type="PANTHER" id="PTHR43163">
    <property type="entry name" value="DIPEPTIDE TRANSPORT SYSTEM PERMEASE PROTEIN DPPB-RELATED"/>
    <property type="match status" value="1"/>
</dbReference>
<comment type="similarity">
    <text evidence="7">Belongs to the binding-protein-dependent transport system permease family.</text>
</comment>
<feature type="transmembrane region" description="Helical" evidence="7">
    <location>
        <begin position="282"/>
        <end position="308"/>
    </location>
</feature>
<dbReference type="SUPFAM" id="SSF161098">
    <property type="entry name" value="MetI-like"/>
    <property type="match status" value="1"/>
</dbReference>
<comment type="caution">
    <text evidence="9">The sequence shown here is derived from an EMBL/GenBank/DDBJ whole genome shotgun (WGS) entry which is preliminary data.</text>
</comment>
<dbReference type="PANTHER" id="PTHR43163:SF6">
    <property type="entry name" value="DIPEPTIDE TRANSPORT SYSTEM PERMEASE PROTEIN DPPB-RELATED"/>
    <property type="match status" value="1"/>
</dbReference>
<dbReference type="EMBL" id="JAGINU010000001">
    <property type="protein sequence ID" value="MBP2369807.1"/>
    <property type="molecule type" value="Genomic_DNA"/>
</dbReference>